<dbReference type="AlphaFoldDB" id="X0XI39"/>
<keyword evidence="1" id="KW-0812">Transmembrane</keyword>
<dbReference type="EMBL" id="BARS01044329">
    <property type="protein sequence ID" value="GAG35042.1"/>
    <property type="molecule type" value="Genomic_DNA"/>
</dbReference>
<evidence type="ECO:0008006" key="3">
    <source>
        <dbReference type="Google" id="ProtNLM"/>
    </source>
</evidence>
<sequence>YIRWLMHLGVPLSVSIGVHVLLFAFLALRSWQVFGGGLEPDEYEVEITDATPREVEGLKWPGEHLLDLDVQDADLEIDPFEFSALRDGADLGDLVRDEASLNPGELGAGGFGMGESGRSGVLGIGDGAGAGGGGGFGRGFGTGSGIGKAGVWNLKASGDTFAYVVDFSGSIIVAVDELKRELKRSIGKLTAKQLFAVYIFYSTGDESWQLKTVAFSPRLLPATPDAKRSFFAWIDSKQPRGRTEPLQAI</sequence>
<feature type="non-terminal residue" evidence="2">
    <location>
        <position position="249"/>
    </location>
</feature>
<protein>
    <recommendedName>
        <fullName evidence="3">VWFA domain-containing protein</fullName>
    </recommendedName>
</protein>
<evidence type="ECO:0000256" key="1">
    <source>
        <dbReference type="SAM" id="Phobius"/>
    </source>
</evidence>
<gene>
    <name evidence="2" type="ORF">S01H1_66996</name>
</gene>
<keyword evidence="1" id="KW-0472">Membrane</keyword>
<name>X0XI39_9ZZZZ</name>
<accession>X0XI39</accession>
<reference evidence="2" key="1">
    <citation type="journal article" date="2014" name="Front. Microbiol.">
        <title>High frequency of phylogenetically diverse reductive dehalogenase-homologous genes in deep subseafloor sedimentary metagenomes.</title>
        <authorList>
            <person name="Kawai M."/>
            <person name="Futagami T."/>
            <person name="Toyoda A."/>
            <person name="Takaki Y."/>
            <person name="Nishi S."/>
            <person name="Hori S."/>
            <person name="Arai W."/>
            <person name="Tsubouchi T."/>
            <person name="Morono Y."/>
            <person name="Uchiyama I."/>
            <person name="Ito T."/>
            <person name="Fujiyama A."/>
            <person name="Inagaki F."/>
            <person name="Takami H."/>
        </authorList>
    </citation>
    <scope>NUCLEOTIDE SEQUENCE</scope>
    <source>
        <strain evidence="2">Expedition CK06-06</strain>
    </source>
</reference>
<feature type="transmembrane region" description="Helical" evidence="1">
    <location>
        <begin position="6"/>
        <end position="28"/>
    </location>
</feature>
<comment type="caution">
    <text evidence="2">The sequence shown here is derived from an EMBL/GenBank/DDBJ whole genome shotgun (WGS) entry which is preliminary data.</text>
</comment>
<keyword evidence="1" id="KW-1133">Transmembrane helix</keyword>
<proteinExistence type="predicted"/>
<feature type="non-terminal residue" evidence="2">
    <location>
        <position position="1"/>
    </location>
</feature>
<evidence type="ECO:0000313" key="2">
    <source>
        <dbReference type="EMBL" id="GAG35042.1"/>
    </source>
</evidence>
<organism evidence="2">
    <name type="scientific">marine sediment metagenome</name>
    <dbReference type="NCBI Taxonomy" id="412755"/>
    <lineage>
        <taxon>unclassified sequences</taxon>
        <taxon>metagenomes</taxon>
        <taxon>ecological metagenomes</taxon>
    </lineage>
</organism>